<reference evidence="8 9" key="1">
    <citation type="submission" date="2016-07" db="EMBL/GenBank/DDBJ databases">
        <title>Pervasive Adenine N6-methylation of Active Genes in Fungi.</title>
        <authorList>
            <consortium name="DOE Joint Genome Institute"/>
            <person name="Mondo S.J."/>
            <person name="Dannebaum R.O."/>
            <person name="Kuo R.C."/>
            <person name="Labutti K."/>
            <person name="Haridas S."/>
            <person name="Kuo A."/>
            <person name="Salamov A."/>
            <person name="Ahrendt S.R."/>
            <person name="Lipzen A."/>
            <person name="Sullivan W."/>
            <person name="Andreopoulos W.B."/>
            <person name="Clum A."/>
            <person name="Lindquist E."/>
            <person name="Daum C."/>
            <person name="Ramamoorthy G.K."/>
            <person name="Gryganskyi A."/>
            <person name="Culley D."/>
            <person name="Magnuson J.K."/>
            <person name="James T.Y."/>
            <person name="O'Malley M.A."/>
            <person name="Stajich J.E."/>
            <person name="Spatafora J.W."/>
            <person name="Visel A."/>
            <person name="Grigoriev I.V."/>
        </authorList>
    </citation>
    <scope>NUCLEOTIDE SEQUENCE [LARGE SCALE GENOMIC DNA]</scope>
    <source>
        <strain evidence="8 9">CBS 115471</strain>
    </source>
</reference>
<feature type="transmembrane region" description="Helical" evidence="7">
    <location>
        <begin position="133"/>
        <end position="151"/>
    </location>
</feature>
<comment type="caution">
    <text evidence="8">The sequence shown here is derived from an EMBL/GenBank/DDBJ whole genome shotgun (WGS) entry which is preliminary data.</text>
</comment>
<dbReference type="Pfam" id="PF02133">
    <property type="entry name" value="Transp_cyt_pur"/>
    <property type="match status" value="1"/>
</dbReference>
<dbReference type="InterPro" id="IPR001248">
    <property type="entry name" value="Pur-cyt_permease"/>
</dbReference>
<evidence type="ECO:0000313" key="9">
    <source>
        <dbReference type="Proteomes" id="UP000193144"/>
    </source>
</evidence>
<feature type="transmembrane region" description="Helical" evidence="7">
    <location>
        <begin position="223"/>
        <end position="243"/>
    </location>
</feature>
<evidence type="ECO:0000256" key="7">
    <source>
        <dbReference type="SAM" id="Phobius"/>
    </source>
</evidence>
<feature type="transmembrane region" description="Helical" evidence="7">
    <location>
        <begin position="367"/>
        <end position="385"/>
    </location>
</feature>
<feature type="transmembrane region" description="Helical" evidence="7">
    <location>
        <begin position="51"/>
        <end position="73"/>
    </location>
</feature>
<name>A0A1Y1YF03_9PLEO</name>
<evidence type="ECO:0000256" key="1">
    <source>
        <dbReference type="ARBA" id="ARBA00004141"/>
    </source>
</evidence>
<comment type="subcellular location">
    <subcellularLocation>
        <location evidence="1">Membrane</location>
        <topology evidence="1">Multi-pass membrane protein</topology>
    </subcellularLocation>
</comment>
<feature type="transmembrane region" description="Helical" evidence="7">
    <location>
        <begin position="328"/>
        <end position="347"/>
    </location>
</feature>
<gene>
    <name evidence="8" type="ORF">BCR34DRAFT_628798</name>
</gene>
<proteinExistence type="inferred from homology"/>
<dbReference type="OrthoDB" id="5428495at2759"/>
<comment type="similarity">
    <text evidence="2">Belongs to the purine-cytosine permease (2.A.39) family.</text>
</comment>
<dbReference type="STRING" id="1231657.A0A1Y1YF03"/>
<dbReference type="AlphaFoldDB" id="A0A1Y1YF03"/>
<evidence type="ECO:0000256" key="3">
    <source>
        <dbReference type="ARBA" id="ARBA00022448"/>
    </source>
</evidence>
<evidence type="ECO:0000256" key="6">
    <source>
        <dbReference type="ARBA" id="ARBA00023136"/>
    </source>
</evidence>
<evidence type="ECO:0000256" key="5">
    <source>
        <dbReference type="ARBA" id="ARBA00022989"/>
    </source>
</evidence>
<evidence type="ECO:0000313" key="8">
    <source>
        <dbReference type="EMBL" id="ORX96545.1"/>
    </source>
</evidence>
<dbReference type="PANTHER" id="PTHR31806:SF5">
    <property type="entry name" value="PURINE-CYTOSINE PERMEASE FCY21"/>
    <property type="match status" value="1"/>
</dbReference>
<dbReference type="Proteomes" id="UP000193144">
    <property type="component" value="Unassembled WGS sequence"/>
</dbReference>
<sequence length="393" mass="42374">MRGAEPIPREQRTDERYINVLTVFGTSMTSLLPVGIGSATTRGFGMTLTTAALKVAFLQLLLGIPAAYIITIVPRTGMRQMIQSRYCFGKYCNARTSLIVILTVGGFAVIASVNGGQCLASVHPGDRSLDGAIAIIMSVSMVIGCLGYEVLHFFTRWGWIPSLFALIILACYMPPKTPRLRIAAYCLFGICVPFYLLKILGAVAGGAVFSIPEWQAAFTKGGVGAVIGTILITRLGAFGRFVLALLGLSVLGTCGRDVYSISANLPALLPVLRKVPRVVQALLSAIVITAIAIPASKSIISCFLVEWFYFRKADPNSFDPTIWDDGNALPSGLAAVATTILAWAFIISTMETEWYTGPIAHKTGDPGFEFAVIISTLAYIPLRSWEIKRRGHI</sequence>
<feature type="transmembrane region" description="Helical" evidence="7">
    <location>
        <begin position="20"/>
        <end position="39"/>
    </location>
</feature>
<evidence type="ECO:0008006" key="10">
    <source>
        <dbReference type="Google" id="ProtNLM"/>
    </source>
</evidence>
<keyword evidence="5 7" id="KW-1133">Transmembrane helix</keyword>
<dbReference type="EMBL" id="MCFA01000254">
    <property type="protein sequence ID" value="ORX96545.1"/>
    <property type="molecule type" value="Genomic_DNA"/>
</dbReference>
<keyword evidence="4 7" id="KW-0812">Transmembrane</keyword>
<feature type="transmembrane region" description="Helical" evidence="7">
    <location>
        <begin position="94"/>
        <end position="113"/>
    </location>
</feature>
<keyword evidence="6 7" id="KW-0472">Membrane</keyword>
<feature type="transmembrane region" description="Helical" evidence="7">
    <location>
        <begin position="187"/>
        <end position="211"/>
    </location>
</feature>
<dbReference type="PANTHER" id="PTHR31806">
    <property type="entry name" value="PURINE-CYTOSINE PERMEASE FCY2-RELATED"/>
    <property type="match status" value="1"/>
</dbReference>
<protein>
    <recommendedName>
        <fullName evidence="10">Permease for cytosine/purines, uracil, thiamine, allantoin-domain-containing protein</fullName>
    </recommendedName>
</protein>
<dbReference type="GO" id="GO:0022857">
    <property type="term" value="F:transmembrane transporter activity"/>
    <property type="evidence" value="ECO:0007669"/>
    <property type="project" value="InterPro"/>
</dbReference>
<evidence type="ECO:0000256" key="4">
    <source>
        <dbReference type="ARBA" id="ARBA00022692"/>
    </source>
</evidence>
<organism evidence="8 9">
    <name type="scientific">Clohesyomyces aquaticus</name>
    <dbReference type="NCBI Taxonomy" id="1231657"/>
    <lineage>
        <taxon>Eukaryota</taxon>
        <taxon>Fungi</taxon>
        <taxon>Dikarya</taxon>
        <taxon>Ascomycota</taxon>
        <taxon>Pezizomycotina</taxon>
        <taxon>Dothideomycetes</taxon>
        <taxon>Pleosporomycetidae</taxon>
        <taxon>Pleosporales</taxon>
        <taxon>Lindgomycetaceae</taxon>
        <taxon>Clohesyomyces</taxon>
    </lineage>
</organism>
<dbReference type="GO" id="GO:0005886">
    <property type="term" value="C:plasma membrane"/>
    <property type="evidence" value="ECO:0007669"/>
    <property type="project" value="TreeGrafter"/>
</dbReference>
<keyword evidence="3" id="KW-0813">Transport</keyword>
<feature type="transmembrane region" description="Helical" evidence="7">
    <location>
        <begin position="281"/>
        <end position="308"/>
    </location>
</feature>
<accession>A0A1Y1YF03</accession>
<evidence type="ECO:0000256" key="2">
    <source>
        <dbReference type="ARBA" id="ARBA00008974"/>
    </source>
</evidence>
<dbReference type="InterPro" id="IPR026030">
    <property type="entry name" value="Pur-cyt_permease_Fcy2/21/22"/>
</dbReference>
<keyword evidence="9" id="KW-1185">Reference proteome</keyword>
<dbReference type="Gene3D" id="1.10.4160.10">
    <property type="entry name" value="Hydantoin permease"/>
    <property type="match status" value="2"/>
</dbReference>